<dbReference type="SUPFAM" id="SSF55315">
    <property type="entry name" value="L30e-like"/>
    <property type="match status" value="1"/>
</dbReference>
<dbReference type="Proteomes" id="UP001174934">
    <property type="component" value="Unassembled WGS sequence"/>
</dbReference>
<feature type="compositionally biased region" description="Basic and acidic residues" evidence="2">
    <location>
        <begin position="1"/>
        <end position="41"/>
    </location>
</feature>
<evidence type="ECO:0000256" key="1">
    <source>
        <dbReference type="ARBA" id="ARBA00007337"/>
    </source>
</evidence>
<feature type="compositionally biased region" description="Basic and acidic residues" evidence="2">
    <location>
        <begin position="72"/>
        <end position="87"/>
    </location>
</feature>
<dbReference type="PROSITE" id="PS01082">
    <property type="entry name" value="RIBOSOMAL_L7AE"/>
    <property type="match status" value="1"/>
</dbReference>
<sequence>MGSSEKIVDKVKKDKKSSKDKSEKKEKKSEKLSEGGITKDKKDKKKDRKAQDKLARALDAHLQADAAASSEVVKEEEEKVQAKDKKDPEDIIKATEELVPFALPLADDKAHKKIYKLIKKGAKLKAIHRGVKECEKAIKKCPLKGAGSKPNSAPGLVIIAGDISPMDVIMHFPILCEEHNVPYLFIKSRAELGVAACTKRATSVVMLKPEGKKPAAGAAAAKGEDAEMEDGDNKKVSPEEYLEAYKELSKLSAKQWSVQVEPWIQGKHPLQIEANLRNARQ</sequence>
<dbReference type="EMBL" id="JAULSR010000001">
    <property type="protein sequence ID" value="KAK0635885.1"/>
    <property type="molecule type" value="Genomic_DNA"/>
</dbReference>
<organism evidence="4 5">
    <name type="scientific">Bombardia bombarda</name>
    <dbReference type="NCBI Taxonomy" id="252184"/>
    <lineage>
        <taxon>Eukaryota</taxon>
        <taxon>Fungi</taxon>
        <taxon>Dikarya</taxon>
        <taxon>Ascomycota</taxon>
        <taxon>Pezizomycotina</taxon>
        <taxon>Sordariomycetes</taxon>
        <taxon>Sordariomycetidae</taxon>
        <taxon>Sordariales</taxon>
        <taxon>Lasiosphaeriaceae</taxon>
        <taxon>Bombardia</taxon>
    </lineage>
</organism>
<reference evidence="4" key="1">
    <citation type="submission" date="2023-06" db="EMBL/GenBank/DDBJ databases">
        <title>Genome-scale phylogeny and comparative genomics of the fungal order Sordariales.</title>
        <authorList>
            <consortium name="Lawrence Berkeley National Laboratory"/>
            <person name="Hensen N."/>
            <person name="Bonometti L."/>
            <person name="Westerberg I."/>
            <person name="Brannstrom I.O."/>
            <person name="Guillou S."/>
            <person name="Cros-Aarteil S."/>
            <person name="Calhoun S."/>
            <person name="Haridas S."/>
            <person name="Kuo A."/>
            <person name="Mondo S."/>
            <person name="Pangilinan J."/>
            <person name="Riley R."/>
            <person name="LaButti K."/>
            <person name="Andreopoulos B."/>
            <person name="Lipzen A."/>
            <person name="Chen C."/>
            <person name="Yanf M."/>
            <person name="Daum C."/>
            <person name="Ng V."/>
            <person name="Clum A."/>
            <person name="Steindorff A."/>
            <person name="Ohm R."/>
            <person name="Martin F."/>
            <person name="Silar P."/>
            <person name="Natvig D."/>
            <person name="Lalanne C."/>
            <person name="Gautier V."/>
            <person name="Ament-velasquez S.L."/>
            <person name="Kruys A."/>
            <person name="Hutchinson M.I."/>
            <person name="Powell A.J."/>
            <person name="Barry K."/>
            <person name="Miller A.N."/>
            <person name="Grigoriev I.V."/>
            <person name="Debuchy R."/>
            <person name="Gladieux P."/>
            <person name="Thoren M.H."/>
            <person name="Johannesson H."/>
        </authorList>
    </citation>
    <scope>NUCLEOTIDE SEQUENCE</scope>
    <source>
        <strain evidence="4">SMH3391-2</strain>
    </source>
</reference>
<dbReference type="AlphaFoldDB" id="A0AA40CF29"/>
<dbReference type="Pfam" id="PF01248">
    <property type="entry name" value="Ribosomal_L7Ae"/>
    <property type="match status" value="1"/>
</dbReference>
<evidence type="ECO:0000313" key="4">
    <source>
        <dbReference type="EMBL" id="KAK0635885.1"/>
    </source>
</evidence>
<dbReference type="GO" id="GO:0005840">
    <property type="term" value="C:ribosome"/>
    <property type="evidence" value="ECO:0007669"/>
    <property type="project" value="UniProtKB-KW"/>
</dbReference>
<feature type="region of interest" description="Disordered" evidence="2">
    <location>
        <begin position="215"/>
        <end position="235"/>
    </location>
</feature>
<proteinExistence type="inferred from homology"/>
<keyword evidence="5" id="KW-1185">Reference proteome</keyword>
<name>A0AA40CF29_9PEZI</name>
<dbReference type="InterPro" id="IPR004038">
    <property type="entry name" value="Ribosomal_eL8/eL30/eS12/Gad45"/>
</dbReference>
<evidence type="ECO:0000259" key="3">
    <source>
        <dbReference type="Pfam" id="PF01248"/>
    </source>
</evidence>
<evidence type="ECO:0000256" key="2">
    <source>
        <dbReference type="SAM" id="MobiDB-lite"/>
    </source>
</evidence>
<dbReference type="GO" id="GO:0042254">
    <property type="term" value="P:ribosome biogenesis"/>
    <property type="evidence" value="ECO:0007669"/>
    <property type="project" value="InterPro"/>
</dbReference>
<keyword evidence="4" id="KW-0687">Ribonucleoprotein</keyword>
<accession>A0AA40CF29</accession>
<comment type="caution">
    <text evidence="4">The sequence shown here is derived from an EMBL/GenBank/DDBJ whole genome shotgun (WGS) entry which is preliminary data.</text>
</comment>
<dbReference type="InterPro" id="IPR029064">
    <property type="entry name" value="Ribosomal_eL30-like_sf"/>
</dbReference>
<feature type="domain" description="Ribosomal protein eL8/eL30/eS12/Gadd45" evidence="3">
    <location>
        <begin position="112"/>
        <end position="213"/>
    </location>
</feature>
<feature type="region of interest" description="Disordered" evidence="2">
    <location>
        <begin position="65"/>
        <end position="87"/>
    </location>
</feature>
<protein>
    <submittedName>
        <fullName evidence="4">50S ribosomal protein L30e-like protein</fullName>
    </submittedName>
</protein>
<comment type="similarity">
    <text evidence="1">Belongs to the eukaryotic ribosomal protein eL8 family.</text>
</comment>
<gene>
    <name evidence="4" type="ORF">B0T17DRAFT_503383</name>
</gene>
<dbReference type="InterPro" id="IPR004037">
    <property type="entry name" value="Ribosomal_eL8-like_CS"/>
</dbReference>
<keyword evidence="4" id="KW-0689">Ribosomal protein</keyword>
<dbReference type="GO" id="GO:1990904">
    <property type="term" value="C:ribonucleoprotein complex"/>
    <property type="evidence" value="ECO:0007669"/>
    <property type="project" value="InterPro"/>
</dbReference>
<feature type="region of interest" description="Disordered" evidence="2">
    <location>
        <begin position="1"/>
        <end position="52"/>
    </location>
</feature>
<evidence type="ECO:0000313" key="5">
    <source>
        <dbReference type="Proteomes" id="UP001174934"/>
    </source>
</evidence>
<dbReference type="Gene3D" id="3.30.1330.30">
    <property type="match status" value="1"/>
</dbReference>